<dbReference type="InterPro" id="IPR002716">
    <property type="entry name" value="PIN_dom"/>
</dbReference>
<protein>
    <recommendedName>
        <fullName evidence="5">Ribonuclease VapC</fullName>
        <shortName evidence="5">RNase VapC</shortName>
        <ecNumber evidence="5">3.1.-.-</ecNumber>
    </recommendedName>
    <alternativeName>
        <fullName evidence="5">Toxin VapC</fullName>
    </alternativeName>
</protein>
<accession>A0A1H7UFI5</accession>
<evidence type="ECO:0000313" key="7">
    <source>
        <dbReference type="EMBL" id="SEL94997.1"/>
    </source>
</evidence>
<dbReference type="RefSeq" id="WP_091837636.1">
    <property type="nucleotide sequence ID" value="NZ_FOAN01000006.1"/>
</dbReference>
<comment type="function">
    <text evidence="5">Toxic component of a toxin-antitoxin (TA) system. An RNase.</text>
</comment>
<dbReference type="Gene3D" id="3.40.50.1010">
    <property type="entry name" value="5'-nuclease"/>
    <property type="match status" value="1"/>
</dbReference>
<proteinExistence type="inferred from homology"/>
<dbReference type="EMBL" id="FOAN01000006">
    <property type="protein sequence ID" value="SEL94997.1"/>
    <property type="molecule type" value="Genomic_DNA"/>
</dbReference>
<keyword evidence="4 5" id="KW-0378">Hydrolase</keyword>
<dbReference type="Proteomes" id="UP000199664">
    <property type="component" value="Unassembled WGS sequence"/>
</dbReference>
<dbReference type="STRING" id="1036779.SAMN04515666_106226"/>
<feature type="binding site" evidence="5">
    <location>
        <position position="6"/>
    </location>
    <ligand>
        <name>Mg(2+)</name>
        <dbReference type="ChEBI" id="CHEBI:18420"/>
    </ligand>
</feature>
<dbReference type="OrthoDB" id="7204339at2"/>
<feature type="domain" description="PIN" evidence="6">
    <location>
        <begin position="4"/>
        <end position="130"/>
    </location>
</feature>
<keyword evidence="2 5" id="KW-0540">Nuclease</keyword>
<dbReference type="GO" id="GO:0016787">
    <property type="term" value="F:hydrolase activity"/>
    <property type="evidence" value="ECO:0007669"/>
    <property type="project" value="UniProtKB-KW"/>
</dbReference>
<dbReference type="SUPFAM" id="SSF88723">
    <property type="entry name" value="PIN domain-like"/>
    <property type="match status" value="1"/>
</dbReference>
<dbReference type="GO" id="GO:0004540">
    <property type="term" value="F:RNA nuclease activity"/>
    <property type="evidence" value="ECO:0007669"/>
    <property type="project" value="InterPro"/>
</dbReference>
<dbReference type="EC" id="3.1.-.-" evidence="5"/>
<evidence type="ECO:0000313" key="8">
    <source>
        <dbReference type="Proteomes" id="UP000199664"/>
    </source>
</evidence>
<dbReference type="CDD" id="cd09874">
    <property type="entry name" value="PIN_MT3492-like"/>
    <property type="match status" value="1"/>
</dbReference>
<dbReference type="InterPro" id="IPR029060">
    <property type="entry name" value="PIN-like_dom_sf"/>
</dbReference>
<name>A0A1H7UFI5_9HYPH</name>
<keyword evidence="1 5" id="KW-1277">Toxin-antitoxin system</keyword>
<dbReference type="Pfam" id="PF01850">
    <property type="entry name" value="PIN"/>
    <property type="match status" value="1"/>
</dbReference>
<evidence type="ECO:0000256" key="4">
    <source>
        <dbReference type="ARBA" id="ARBA00022801"/>
    </source>
</evidence>
<dbReference type="InterPro" id="IPR022907">
    <property type="entry name" value="VapC_family"/>
</dbReference>
<keyword evidence="5" id="KW-0800">Toxin</keyword>
<evidence type="ECO:0000256" key="5">
    <source>
        <dbReference type="HAMAP-Rule" id="MF_00265"/>
    </source>
</evidence>
<gene>
    <name evidence="5" type="primary">vapC</name>
    <name evidence="7" type="ORF">SAMN04515666_106226</name>
</gene>
<dbReference type="HAMAP" id="MF_00265">
    <property type="entry name" value="VapC_Nob1"/>
    <property type="match status" value="1"/>
</dbReference>
<keyword evidence="8" id="KW-1185">Reference proteome</keyword>
<reference evidence="8" key="1">
    <citation type="submission" date="2016-10" db="EMBL/GenBank/DDBJ databases">
        <authorList>
            <person name="Varghese N."/>
            <person name="Submissions S."/>
        </authorList>
    </citation>
    <scope>NUCLEOTIDE SEQUENCE [LARGE SCALE GENOMIC DNA]</scope>
    <source>
        <strain evidence="8">LMG 26383,CCUG 61248,R- 45681</strain>
    </source>
</reference>
<keyword evidence="5" id="KW-0460">Magnesium</keyword>
<evidence type="ECO:0000259" key="6">
    <source>
        <dbReference type="Pfam" id="PF01850"/>
    </source>
</evidence>
<organism evidence="7 8">
    <name type="scientific">Bosea lupini</name>
    <dbReference type="NCBI Taxonomy" id="1036779"/>
    <lineage>
        <taxon>Bacteria</taxon>
        <taxon>Pseudomonadati</taxon>
        <taxon>Pseudomonadota</taxon>
        <taxon>Alphaproteobacteria</taxon>
        <taxon>Hyphomicrobiales</taxon>
        <taxon>Boseaceae</taxon>
        <taxon>Bosea</taxon>
    </lineage>
</organism>
<dbReference type="GO" id="GO:0090729">
    <property type="term" value="F:toxin activity"/>
    <property type="evidence" value="ECO:0007669"/>
    <property type="project" value="UniProtKB-KW"/>
</dbReference>
<keyword evidence="3 5" id="KW-0479">Metal-binding</keyword>
<feature type="binding site" evidence="5">
    <location>
        <position position="106"/>
    </location>
    <ligand>
        <name>Mg(2+)</name>
        <dbReference type="ChEBI" id="CHEBI:18420"/>
    </ligand>
</feature>
<dbReference type="AlphaFoldDB" id="A0A1H7UFI5"/>
<sequence>MKLYLDTSLVVTALIMEPSSAAIVEWLERQNSHRFVISDWVVAEFSAALSVKLRSNRIYAEAQERALARLADLITSEFECLPVTREHFRQAAAFCNRSFVGLRAGDALHLAIAASSTLKLCTRDRLQAEAGAGLGVLTEFVPSLP</sequence>
<evidence type="ECO:0000256" key="2">
    <source>
        <dbReference type="ARBA" id="ARBA00022722"/>
    </source>
</evidence>
<evidence type="ECO:0000256" key="3">
    <source>
        <dbReference type="ARBA" id="ARBA00022723"/>
    </source>
</evidence>
<dbReference type="GO" id="GO:0000287">
    <property type="term" value="F:magnesium ion binding"/>
    <property type="evidence" value="ECO:0007669"/>
    <property type="project" value="UniProtKB-UniRule"/>
</dbReference>
<evidence type="ECO:0000256" key="1">
    <source>
        <dbReference type="ARBA" id="ARBA00022649"/>
    </source>
</evidence>
<comment type="cofactor">
    <cofactor evidence="5">
        <name>Mg(2+)</name>
        <dbReference type="ChEBI" id="CHEBI:18420"/>
    </cofactor>
</comment>
<comment type="similarity">
    <text evidence="5">Belongs to the PINc/VapC protein family.</text>
</comment>